<keyword evidence="1" id="KW-1133">Transmembrane helix</keyword>
<reference evidence="2 3" key="1">
    <citation type="submission" date="2022-12" db="EMBL/GenBank/DDBJ databases">
        <title>Draft genome sequence of Paenibacillus sp. dW9.</title>
        <authorList>
            <person name="Choi E.-W."/>
            <person name="Kim D.-U."/>
        </authorList>
    </citation>
    <scope>NUCLEOTIDE SEQUENCE [LARGE SCALE GENOMIC DNA]</scope>
    <source>
        <strain evidence="3">dW9</strain>
    </source>
</reference>
<accession>A0ABT4QAP4</accession>
<dbReference type="Pfam" id="PF20136">
    <property type="entry name" value="DUF6526"/>
    <property type="match status" value="1"/>
</dbReference>
<protein>
    <submittedName>
        <fullName evidence="2">DUF6526 family protein</fullName>
    </submittedName>
</protein>
<keyword evidence="3" id="KW-1185">Reference proteome</keyword>
<dbReference type="EMBL" id="JAQAGZ010000010">
    <property type="protein sequence ID" value="MCZ8513957.1"/>
    <property type="molecule type" value="Genomic_DNA"/>
</dbReference>
<dbReference type="Proteomes" id="UP001527882">
    <property type="component" value="Unassembled WGS sequence"/>
</dbReference>
<dbReference type="InterPro" id="IPR045385">
    <property type="entry name" value="DUF6526"/>
</dbReference>
<organism evidence="2 3">
    <name type="scientific">Paenibacillus gyeongsangnamensis</name>
    <dbReference type="NCBI Taxonomy" id="3388067"/>
    <lineage>
        <taxon>Bacteria</taxon>
        <taxon>Bacillati</taxon>
        <taxon>Bacillota</taxon>
        <taxon>Bacilli</taxon>
        <taxon>Bacillales</taxon>
        <taxon>Paenibacillaceae</taxon>
        <taxon>Paenibacillus</taxon>
    </lineage>
</organism>
<evidence type="ECO:0000313" key="3">
    <source>
        <dbReference type="Proteomes" id="UP001527882"/>
    </source>
</evidence>
<comment type="caution">
    <text evidence="2">The sequence shown here is derived from an EMBL/GenBank/DDBJ whole genome shotgun (WGS) entry which is preliminary data.</text>
</comment>
<evidence type="ECO:0000256" key="1">
    <source>
        <dbReference type="SAM" id="Phobius"/>
    </source>
</evidence>
<keyword evidence="1" id="KW-0812">Transmembrane</keyword>
<feature type="transmembrane region" description="Helical" evidence="1">
    <location>
        <begin position="15"/>
        <end position="36"/>
    </location>
</feature>
<keyword evidence="1" id="KW-0472">Membrane</keyword>
<name>A0ABT4QAP4_9BACL</name>
<evidence type="ECO:0000313" key="2">
    <source>
        <dbReference type="EMBL" id="MCZ8513957.1"/>
    </source>
</evidence>
<feature type="transmembrane region" description="Helical" evidence="1">
    <location>
        <begin position="42"/>
        <end position="61"/>
    </location>
</feature>
<gene>
    <name evidence="2" type="ORF">O9H85_16320</name>
</gene>
<dbReference type="RefSeq" id="WP_269882479.1">
    <property type="nucleotide sequence ID" value="NZ_JAQAGZ010000010.1"/>
</dbReference>
<proteinExistence type="predicted"/>
<sequence length="140" mass="16080">MSTQNYNNHRRFHPIYHYFMPLLLLATLISVIVLLFKEGFSLSSVVILLIFVGLAISFFLLRAYPLKAQDRAIKAEENLRHYVLKGQLLDSRLTFAQITALRFASDAEFPDLAQKAVSQNLSPDDIKKAIKNWRADNDRV</sequence>